<dbReference type="PROSITE" id="PS50878">
    <property type="entry name" value="RT_POL"/>
    <property type="match status" value="1"/>
</dbReference>
<reference evidence="2 3" key="1">
    <citation type="submission" date="2019-01" db="EMBL/GenBank/DDBJ databases">
        <title>Genome sequencing of the rare red list fungi Fomitopsis rosea.</title>
        <authorList>
            <person name="Buettner E."/>
            <person name="Kellner H."/>
        </authorList>
    </citation>
    <scope>NUCLEOTIDE SEQUENCE [LARGE SCALE GENOMIC DNA]</scope>
    <source>
        <strain evidence="2 3">DSM 105464</strain>
    </source>
</reference>
<sequence length="593" mass="66722">MADVVMTYHNNIQEVDPPGFTLAKQQAAIQVVLQDIEVNIDYQEKQLLSANATKDDVKDALKKTKTGKAAGIDGIPYEFWTAFMGDADEEAQTDEDDFDIIKYLTMVFNDIETHGKLPDSRFADGWLCPIYKKGDKRKIENYRPITLLNTDYKIYTRILTSKLGTIATTLIHEDQAGFVPNRHIENQTQTCRVLVDYAEALDEDGVIVALDQEKAYDKIDHTYLWQALEALGLPPRFIQKVKNLYSNAQTTVIVNGERSHFFTVTRGVRQGDPLSCLLFDLAIEPLAIALRRSEIAGFHIPGTAERLVASLFADDTSSFLSKSDNWTSLWNVLGQWCTASRAKFNDGKTEVIPIGSSTYRRAVYESRRIDPSDQDSPQIPPQVHIAPDGEPVRVLGAWIGNNIDQVSIWAPAMHKIRSFLDRWNRCRPSMFGKRHIVQMGPGGISQYLTVVQGMPSSVETDLVKMIRVFMWGSDSPPPIGMDTLCRPISEGGLGLLDIKARNEAINLMWIKRYLTLTPDRPKWAYAMDAILAKHVTKNTGAIDKKAQVNTFLQSWTPAYAARSQLPRYMKEMLNIGKKYGVQLEALKSSETPQ</sequence>
<dbReference type="CDD" id="cd01650">
    <property type="entry name" value="RT_nLTR_like"/>
    <property type="match status" value="1"/>
</dbReference>
<evidence type="ECO:0000259" key="1">
    <source>
        <dbReference type="PROSITE" id="PS50878"/>
    </source>
</evidence>
<evidence type="ECO:0000313" key="2">
    <source>
        <dbReference type="EMBL" id="TFY57613.1"/>
    </source>
</evidence>
<dbReference type="Pfam" id="PF00078">
    <property type="entry name" value="RVT_1"/>
    <property type="match status" value="1"/>
</dbReference>
<dbReference type="AlphaFoldDB" id="A0A4Y9Y760"/>
<evidence type="ECO:0000313" key="3">
    <source>
        <dbReference type="Proteomes" id="UP000298390"/>
    </source>
</evidence>
<dbReference type="PANTHER" id="PTHR31635:SF196">
    <property type="entry name" value="REVERSE TRANSCRIPTASE DOMAIN-CONTAINING PROTEIN-RELATED"/>
    <property type="match status" value="1"/>
</dbReference>
<comment type="caution">
    <text evidence="2">The sequence shown here is derived from an EMBL/GenBank/DDBJ whole genome shotgun (WGS) entry which is preliminary data.</text>
</comment>
<organism evidence="2 3">
    <name type="scientific">Rhodofomes roseus</name>
    <dbReference type="NCBI Taxonomy" id="34475"/>
    <lineage>
        <taxon>Eukaryota</taxon>
        <taxon>Fungi</taxon>
        <taxon>Dikarya</taxon>
        <taxon>Basidiomycota</taxon>
        <taxon>Agaricomycotina</taxon>
        <taxon>Agaricomycetes</taxon>
        <taxon>Polyporales</taxon>
        <taxon>Rhodofomes</taxon>
    </lineage>
</organism>
<dbReference type="Proteomes" id="UP000298390">
    <property type="component" value="Unassembled WGS sequence"/>
</dbReference>
<accession>A0A4Y9Y760</accession>
<protein>
    <recommendedName>
        <fullName evidence="1">Reverse transcriptase domain-containing protein</fullName>
    </recommendedName>
</protein>
<dbReference type="InterPro" id="IPR000477">
    <property type="entry name" value="RT_dom"/>
</dbReference>
<dbReference type="SUPFAM" id="SSF56672">
    <property type="entry name" value="DNA/RNA polymerases"/>
    <property type="match status" value="1"/>
</dbReference>
<dbReference type="PANTHER" id="PTHR31635">
    <property type="entry name" value="REVERSE TRANSCRIPTASE DOMAIN-CONTAINING PROTEIN-RELATED"/>
    <property type="match status" value="1"/>
</dbReference>
<dbReference type="InterPro" id="IPR043502">
    <property type="entry name" value="DNA/RNA_pol_sf"/>
</dbReference>
<name>A0A4Y9Y760_9APHY</name>
<dbReference type="EMBL" id="SEKV01000415">
    <property type="protein sequence ID" value="TFY57613.1"/>
    <property type="molecule type" value="Genomic_DNA"/>
</dbReference>
<gene>
    <name evidence="2" type="ORF">EVJ58_g6920</name>
</gene>
<proteinExistence type="predicted"/>
<dbReference type="STRING" id="34475.A0A4Y9Y760"/>
<feature type="domain" description="Reverse transcriptase" evidence="1">
    <location>
        <begin position="111"/>
        <end position="403"/>
    </location>
</feature>